<feature type="chain" id="PRO_5046345989" evidence="8">
    <location>
        <begin position="22"/>
        <end position="361"/>
    </location>
</feature>
<dbReference type="PANTHER" id="PTHR35789">
    <property type="entry name" value="SPORE GERMINATION PROTEIN B3"/>
    <property type="match status" value="1"/>
</dbReference>
<keyword evidence="7" id="KW-0449">Lipoprotein</keyword>
<accession>A0ABS2QS12</accession>
<dbReference type="PANTHER" id="PTHR35789:SF1">
    <property type="entry name" value="SPORE GERMINATION PROTEIN B3"/>
    <property type="match status" value="1"/>
</dbReference>
<comment type="caution">
    <text evidence="11">The sequence shown here is derived from an EMBL/GenBank/DDBJ whole genome shotgun (WGS) entry which is preliminary data.</text>
</comment>
<reference evidence="11 12" key="1">
    <citation type="submission" date="2021-01" db="EMBL/GenBank/DDBJ databases">
        <title>Genomic Encyclopedia of Type Strains, Phase IV (KMG-IV): sequencing the most valuable type-strain genomes for metagenomic binning, comparative biology and taxonomic classification.</title>
        <authorList>
            <person name="Goeker M."/>
        </authorList>
    </citation>
    <scope>NUCLEOTIDE SEQUENCE [LARGE SCALE GENOMIC DNA]</scope>
    <source>
        <strain evidence="11 12">DSM 104297</strain>
    </source>
</reference>
<dbReference type="InterPro" id="IPR008844">
    <property type="entry name" value="Spore_GerAC-like"/>
</dbReference>
<dbReference type="Pfam" id="PF05504">
    <property type="entry name" value="Spore_GerAC"/>
    <property type="match status" value="1"/>
</dbReference>
<keyword evidence="6" id="KW-0564">Palmitate</keyword>
<evidence type="ECO:0000256" key="5">
    <source>
        <dbReference type="ARBA" id="ARBA00023136"/>
    </source>
</evidence>
<dbReference type="Pfam" id="PF25198">
    <property type="entry name" value="Spore_GerAC_N"/>
    <property type="match status" value="1"/>
</dbReference>
<keyword evidence="5" id="KW-0472">Membrane</keyword>
<evidence type="ECO:0000256" key="2">
    <source>
        <dbReference type="ARBA" id="ARBA00007886"/>
    </source>
</evidence>
<dbReference type="InterPro" id="IPR038501">
    <property type="entry name" value="Spore_GerAC_C_sf"/>
</dbReference>
<feature type="domain" description="Spore germination GerAC-like C-terminal" evidence="9">
    <location>
        <begin position="195"/>
        <end position="358"/>
    </location>
</feature>
<comment type="subcellular location">
    <subcellularLocation>
        <location evidence="1">Membrane</location>
        <topology evidence="1">Lipid-anchor</topology>
    </subcellularLocation>
</comment>
<keyword evidence="4 8" id="KW-0732">Signal</keyword>
<feature type="domain" description="Spore germination protein N-terminal" evidence="10">
    <location>
        <begin position="20"/>
        <end position="186"/>
    </location>
</feature>
<proteinExistence type="inferred from homology"/>
<dbReference type="NCBIfam" id="TIGR02887">
    <property type="entry name" value="spore_ger_x_C"/>
    <property type="match status" value="1"/>
</dbReference>
<dbReference type="EMBL" id="JAFBFC010000002">
    <property type="protein sequence ID" value="MBM7702227.1"/>
    <property type="molecule type" value="Genomic_DNA"/>
</dbReference>
<evidence type="ECO:0000256" key="3">
    <source>
        <dbReference type="ARBA" id="ARBA00022544"/>
    </source>
</evidence>
<evidence type="ECO:0000313" key="11">
    <source>
        <dbReference type="EMBL" id="MBM7702227.1"/>
    </source>
</evidence>
<dbReference type="RefSeq" id="WP_205184898.1">
    <property type="nucleotide sequence ID" value="NZ_JAFBFC010000002.1"/>
</dbReference>
<name>A0ABS2QS12_9BACI</name>
<dbReference type="Proteomes" id="UP000809829">
    <property type="component" value="Unassembled WGS sequence"/>
</dbReference>
<dbReference type="PROSITE" id="PS51257">
    <property type="entry name" value="PROKAR_LIPOPROTEIN"/>
    <property type="match status" value="1"/>
</dbReference>
<dbReference type="Gene3D" id="3.30.300.210">
    <property type="entry name" value="Nutrient germinant receptor protein C, domain 3"/>
    <property type="match status" value="1"/>
</dbReference>
<keyword evidence="3" id="KW-0309">Germination</keyword>
<organism evidence="11 12">
    <name type="scientific">Priestia iocasae</name>
    <dbReference type="NCBI Taxonomy" id="2291674"/>
    <lineage>
        <taxon>Bacteria</taxon>
        <taxon>Bacillati</taxon>
        <taxon>Bacillota</taxon>
        <taxon>Bacilli</taxon>
        <taxon>Bacillales</taxon>
        <taxon>Bacillaceae</taxon>
        <taxon>Priestia</taxon>
    </lineage>
</organism>
<evidence type="ECO:0000256" key="7">
    <source>
        <dbReference type="ARBA" id="ARBA00023288"/>
    </source>
</evidence>
<comment type="similarity">
    <text evidence="2">Belongs to the GerABKC lipoprotein family.</text>
</comment>
<evidence type="ECO:0000256" key="8">
    <source>
        <dbReference type="SAM" id="SignalP"/>
    </source>
</evidence>
<dbReference type="InterPro" id="IPR046953">
    <property type="entry name" value="Spore_GerAC-like_C"/>
</dbReference>
<feature type="signal peptide" evidence="8">
    <location>
        <begin position="1"/>
        <end position="21"/>
    </location>
</feature>
<protein>
    <submittedName>
        <fullName evidence="11">Ger(X)C family germination protein</fullName>
    </submittedName>
</protein>
<evidence type="ECO:0000259" key="10">
    <source>
        <dbReference type="Pfam" id="PF25198"/>
    </source>
</evidence>
<keyword evidence="12" id="KW-1185">Reference proteome</keyword>
<evidence type="ECO:0000259" key="9">
    <source>
        <dbReference type="Pfam" id="PF05504"/>
    </source>
</evidence>
<evidence type="ECO:0000256" key="4">
    <source>
        <dbReference type="ARBA" id="ARBA00022729"/>
    </source>
</evidence>
<evidence type="ECO:0000313" key="12">
    <source>
        <dbReference type="Proteomes" id="UP000809829"/>
    </source>
</evidence>
<gene>
    <name evidence="11" type="ORF">JOC83_001061</name>
</gene>
<evidence type="ECO:0000256" key="6">
    <source>
        <dbReference type="ARBA" id="ARBA00023139"/>
    </source>
</evidence>
<dbReference type="InterPro" id="IPR057336">
    <property type="entry name" value="GerAC_N"/>
</dbReference>
<sequence>MKKRVLLIILCIFLTVGCADQEIIDEVQIVNSYGLDLEDDTKIRGTILYPIFKYGQTEEPSIIATTADTIFDIPLQLNNKSSLPIAFGQLRSLIIGESLSEKGLDDIINTIARNPDLGRTLQMAIVKGNAHEMLSSVTKKKISDSQFVSNLIEQNIKTENLPRINFQVFLFSFFSDDRDAFLPMLKQEKDAIKLTGLALFDKDKVVGTINMSETFLFKLLSSGSKHGRYSMHIKDDNKKGEVTLQNIRTKTNYDLHHKDDKPSITIHLKIDGLVKEYPGWINLTDPKNVTMVEDKLKEDIEKQGKKLLEKFQKMNIDPICFTDYIRSRTRGFDSKKFKEIYSDVEFTIKAEIQLVQTGINE</sequence>
<evidence type="ECO:0000256" key="1">
    <source>
        <dbReference type="ARBA" id="ARBA00004635"/>
    </source>
</evidence>